<keyword evidence="4 7" id="KW-0862">Zinc</keyword>
<protein>
    <recommendedName>
        <fullName evidence="6">DnaJ homolog 1, mitochondrial</fullName>
    </recommendedName>
</protein>
<accession>A0A166UEM7</accession>
<reference evidence="11 12" key="1">
    <citation type="journal article" date="2016" name="Genome Biol. Evol.">
        <title>Divergent and convergent evolution of fungal pathogenicity.</title>
        <authorList>
            <person name="Shang Y."/>
            <person name="Xiao G."/>
            <person name="Zheng P."/>
            <person name="Cen K."/>
            <person name="Zhan S."/>
            <person name="Wang C."/>
        </authorList>
    </citation>
    <scope>NUCLEOTIDE SEQUENCE [LARGE SCALE GENOMIC DNA]</scope>
    <source>
        <strain evidence="11 12">RCEF 2490</strain>
    </source>
</reference>
<dbReference type="SUPFAM" id="SSF49493">
    <property type="entry name" value="HSP40/DnaJ peptide-binding domain"/>
    <property type="match status" value="2"/>
</dbReference>
<dbReference type="CDD" id="cd06257">
    <property type="entry name" value="DnaJ"/>
    <property type="match status" value="1"/>
</dbReference>
<evidence type="ECO:0000256" key="4">
    <source>
        <dbReference type="ARBA" id="ARBA00022833"/>
    </source>
</evidence>
<dbReference type="SUPFAM" id="SSF57938">
    <property type="entry name" value="DnaJ/Hsp40 cysteine-rich domain"/>
    <property type="match status" value="1"/>
</dbReference>
<dbReference type="CDD" id="cd10747">
    <property type="entry name" value="DnaJ_C"/>
    <property type="match status" value="1"/>
</dbReference>
<dbReference type="HAMAP" id="MF_01152">
    <property type="entry name" value="DnaJ"/>
    <property type="match status" value="1"/>
</dbReference>
<dbReference type="GO" id="GO:0051082">
    <property type="term" value="F:unfolded protein binding"/>
    <property type="evidence" value="ECO:0007669"/>
    <property type="project" value="EnsemblFungi"/>
</dbReference>
<dbReference type="Pfam" id="PF00226">
    <property type="entry name" value="DnaJ"/>
    <property type="match status" value="1"/>
</dbReference>
<evidence type="ECO:0000256" key="2">
    <source>
        <dbReference type="ARBA" id="ARBA00022737"/>
    </source>
</evidence>
<evidence type="ECO:0000259" key="10">
    <source>
        <dbReference type="PROSITE" id="PS51188"/>
    </source>
</evidence>
<dbReference type="SMART" id="SM00271">
    <property type="entry name" value="DnaJ"/>
    <property type="match status" value="1"/>
</dbReference>
<keyword evidence="2" id="KW-0677">Repeat</keyword>
<dbReference type="InterPro" id="IPR002939">
    <property type="entry name" value="DnaJ_C"/>
</dbReference>
<dbReference type="Gene3D" id="1.10.287.110">
    <property type="entry name" value="DnaJ domain"/>
    <property type="match status" value="1"/>
</dbReference>
<dbReference type="Proteomes" id="UP000078544">
    <property type="component" value="Unassembled WGS sequence"/>
</dbReference>
<dbReference type="GO" id="GO:0006515">
    <property type="term" value="P:protein quality control for misfolded or incompletely synthesized proteins"/>
    <property type="evidence" value="ECO:0007669"/>
    <property type="project" value="EnsemblFungi"/>
</dbReference>
<dbReference type="EMBL" id="AZGY01000002">
    <property type="protein sequence ID" value="OAA32410.1"/>
    <property type="molecule type" value="Genomic_DNA"/>
</dbReference>
<feature type="domain" description="CR-type" evidence="10">
    <location>
        <begin position="223"/>
        <end position="304"/>
    </location>
</feature>
<feature type="region of interest" description="Disordered" evidence="8">
    <location>
        <begin position="140"/>
        <end position="160"/>
    </location>
</feature>
<feature type="zinc finger region" description="CR-type" evidence="7">
    <location>
        <begin position="223"/>
        <end position="304"/>
    </location>
</feature>
<dbReference type="GO" id="GO:0009408">
    <property type="term" value="P:response to heat"/>
    <property type="evidence" value="ECO:0007669"/>
    <property type="project" value="EnsemblFungi"/>
</dbReference>
<dbReference type="OrthoDB" id="10256793at2759"/>
<keyword evidence="3 7" id="KW-0863">Zinc-finger</keyword>
<dbReference type="GO" id="GO:0001671">
    <property type="term" value="F:ATPase activator activity"/>
    <property type="evidence" value="ECO:0007669"/>
    <property type="project" value="EnsemblFungi"/>
</dbReference>
<dbReference type="InterPro" id="IPR012724">
    <property type="entry name" value="DnaJ"/>
</dbReference>
<dbReference type="InterPro" id="IPR036410">
    <property type="entry name" value="HSP_DnaJ_Cys-rich_dom_sf"/>
</dbReference>
<dbReference type="GO" id="GO:0006458">
    <property type="term" value="P:'de novo' protein folding"/>
    <property type="evidence" value="ECO:0007669"/>
    <property type="project" value="EnsemblFungi"/>
</dbReference>
<evidence type="ECO:0000256" key="1">
    <source>
        <dbReference type="ARBA" id="ARBA00022723"/>
    </source>
</evidence>
<name>A0A166UEM7_9HYPO</name>
<dbReference type="AlphaFoldDB" id="A0A166UEM7"/>
<dbReference type="PROSITE" id="PS50076">
    <property type="entry name" value="DNAJ_2"/>
    <property type="match status" value="1"/>
</dbReference>
<dbReference type="FunFam" id="2.60.260.20:FF:000005">
    <property type="entry name" value="Chaperone protein dnaJ 1, mitochondrial"/>
    <property type="match status" value="1"/>
</dbReference>
<keyword evidence="1 7" id="KW-0479">Metal-binding</keyword>
<keyword evidence="5" id="KW-0143">Chaperone</keyword>
<comment type="caution">
    <text evidence="11">The sequence shown here is derived from an EMBL/GenBank/DDBJ whole genome shotgun (WGS) entry which is preliminary data.</text>
</comment>
<evidence type="ECO:0000256" key="7">
    <source>
        <dbReference type="PROSITE-ProRule" id="PRU00546"/>
    </source>
</evidence>
<evidence type="ECO:0000256" key="5">
    <source>
        <dbReference type="ARBA" id="ARBA00023186"/>
    </source>
</evidence>
<dbReference type="InterPro" id="IPR001623">
    <property type="entry name" value="DnaJ_domain"/>
</dbReference>
<evidence type="ECO:0000256" key="3">
    <source>
        <dbReference type="ARBA" id="ARBA00022771"/>
    </source>
</evidence>
<dbReference type="STRING" id="1081109.A0A166UEM7"/>
<feature type="compositionally biased region" description="Gly residues" evidence="8">
    <location>
        <begin position="146"/>
        <end position="160"/>
    </location>
</feature>
<dbReference type="InterPro" id="IPR008971">
    <property type="entry name" value="HSP40/DnaJ_pept-bd"/>
</dbReference>
<dbReference type="Gene3D" id="2.60.260.20">
    <property type="entry name" value="Urease metallochaperone UreE, N-terminal domain"/>
    <property type="match status" value="2"/>
</dbReference>
<dbReference type="PANTHER" id="PTHR43096:SF52">
    <property type="entry name" value="DNAJ HOMOLOG 1, MITOCHONDRIAL-RELATED"/>
    <property type="match status" value="1"/>
</dbReference>
<dbReference type="PRINTS" id="PR00625">
    <property type="entry name" value="JDOMAIN"/>
</dbReference>
<dbReference type="GO" id="GO:0031072">
    <property type="term" value="F:heat shock protein binding"/>
    <property type="evidence" value="ECO:0007669"/>
    <property type="project" value="InterPro"/>
</dbReference>
<sequence length="537" mass="56905">MNSCLLTKAATPARAFARCKLGRPKLQRPLSSSAQYRGAAFPLSSLRGLRRDKDAFPRRRRAFHSTSTASQKDPYTALGVSKSASAAEIKKAYYGLAKKYHPDTNKDANAKERFADIQSAYEILSDPKKKEQYDQFGAAGFDPSGAPGGDPFGGGGNPFSGFGAQGGFGGGFNFEDIFSAFTGQQGSFGGRRGARSGPFQQEILVGDNIEVQASITFMEAAKGTSKTINITPLTTCGTCSGSGLKVGTQRSPCKACNGTGTRLHFMQGGFQMASTCGTCEGTGTTIPKGSECKTCAGNGVVRERKNITVDIPAGIEDGMRLRVDGAGDAPVTGRSSDPNARSQRGDLYVFVRVAKDPKFSRDGSNILYTANVPLTTALLGGQINVPTLDGSVNVKVATGTNTGDKLTLAGMGMKKLGARRGGSGDLRVEFRVAMPKYLSANQRTIVEMLADEMGDKTARRVMNVSSSPPPPSADPSNPESHQNEGFLKSMWHTLTNHPAHQQDAHGDASNKVSTEDKQPKLDTKPDEELKKSDSASA</sequence>
<dbReference type="PANTHER" id="PTHR43096">
    <property type="entry name" value="DNAJ HOMOLOG 1, MITOCHONDRIAL-RELATED"/>
    <property type="match status" value="1"/>
</dbReference>
<dbReference type="GO" id="GO:0008270">
    <property type="term" value="F:zinc ion binding"/>
    <property type="evidence" value="ECO:0007669"/>
    <property type="project" value="UniProtKB-KW"/>
</dbReference>
<evidence type="ECO:0000313" key="11">
    <source>
        <dbReference type="EMBL" id="OAA32410.1"/>
    </source>
</evidence>
<dbReference type="SUPFAM" id="SSF46565">
    <property type="entry name" value="Chaperone J-domain"/>
    <property type="match status" value="1"/>
</dbReference>
<feature type="compositionally biased region" description="Basic and acidic residues" evidence="8">
    <location>
        <begin position="500"/>
        <end position="537"/>
    </location>
</feature>
<dbReference type="FunFam" id="2.10.230.10:FF:000001">
    <property type="entry name" value="DnaJ subfamily A member 2"/>
    <property type="match status" value="1"/>
</dbReference>
<keyword evidence="12" id="KW-1185">Reference proteome</keyword>
<dbReference type="Pfam" id="PF00684">
    <property type="entry name" value="DnaJ_CXXCXGXG"/>
    <property type="match status" value="1"/>
</dbReference>
<gene>
    <name evidence="11" type="ORF">AAL_01742</name>
</gene>
<dbReference type="PROSITE" id="PS51188">
    <property type="entry name" value="ZF_CR"/>
    <property type="match status" value="1"/>
</dbReference>
<dbReference type="GO" id="GO:0042026">
    <property type="term" value="P:protein refolding"/>
    <property type="evidence" value="ECO:0007669"/>
    <property type="project" value="EnsemblFungi"/>
</dbReference>
<dbReference type="Pfam" id="PF01556">
    <property type="entry name" value="DnaJ_C"/>
    <property type="match status" value="1"/>
</dbReference>
<dbReference type="InterPro" id="IPR018253">
    <property type="entry name" value="DnaJ_domain_CS"/>
</dbReference>
<proteinExistence type="inferred from homology"/>
<evidence type="ECO:0000256" key="8">
    <source>
        <dbReference type="SAM" id="MobiDB-lite"/>
    </source>
</evidence>
<feature type="domain" description="J" evidence="9">
    <location>
        <begin position="73"/>
        <end position="137"/>
    </location>
</feature>
<feature type="region of interest" description="Disordered" evidence="8">
    <location>
        <begin position="461"/>
        <end position="537"/>
    </location>
</feature>
<dbReference type="InterPro" id="IPR036869">
    <property type="entry name" value="J_dom_sf"/>
</dbReference>
<dbReference type="PROSITE" id="PS00636">
    <property type="entry name" value="DNAJ_1"/>
    <property type="match status" value="1"/>
</dbReference>
<dbReference type="GO" id="GO:0005759">
    <property type="term" value="C:mitochondrial matrix"/>
    <property type="evidence" value="ECO:0007669"/>
    <property type="project" value="EnsemblFungi"/>
</dbReference>
<evidence type="ECO:0000313" key="12">
    <source>
        <dbReference type="Proteomes" id="UP000078544"/>
    </source>
</evidence>
<dbReference type="CDD" id="cd10719">
    <property type="entry name" value="DnaJ_zf"/>
    <property type="match status" value="1"/>
</dbReference>
<evidence type="ECO:0000259" key="9">
    <source>
        <dbReference type="PROSITE" id="PS50076"/>
    </source>
</evidence>
<evidence type="ECO:0000256" key="6">
    <source>
        <dbReference type="ARBA" id="ARBA00072890"/>
    </source>
</evidence>
<dbReference type="Gene3D" id="2.10.230.10">
    <property type="entry name" value="Heat shock protein DnaJ, cysteine-rich domain"/>
    <property type="match status" value="1"/>
</dbReference>
<dbReference type="GO" id="GO:0005524">
    <property type="term" value="F:ATP binding"/>
    <property type="evidence" value="ECO:0007669"/>
    <property type="project" value="InterPro"/>
</dbReference>
<keyword evidence="11" id="KW-0346">Stress response</keyword>
<organism evidence="11 12">
    <name type="scientific">Moelleriella libera RCEF 2490</name>
    <dbReference type="NCBI Taxonomy" id="1081109"/>
    <lineage>
        <taxon>Eukaryota</taxon>
        <taxon>Fungi</taxon>
        <taxon>Dikarya</taxon>
        <taxon>Ascomycota</taxon>
        <taxon>Pezizomycotina</taxon>
        <taxon>Sordariomycetes</taxon>
        <taxon>Hypocreomycetidae</taxon>
        <taxon>Hypocreales</taxon>
        <taxon>Clavicipitaceae</taxon>
        <taxon>Moelleriella</taxon>
    </lineage>
</organism>
<dbReference type="InterPro" id="IPR001305">
    <property type="entry name" value="HSP_DnaJ_Cys-rich_dom"/>
</dbReference>